<dbReference type="eggNOG" id="COG0840">
    <property type="taxonomic scope" value="Bacteria"/>
</dbReference>
<dbReference type="Proteomes" id="UP000015559">
    <property type="component" value="Chromosome"/>
</dbReference>
<dbReference type="SUPFAM" id="SSF58104">
    <property type="entry name" value="Methyl-accepting chemotaxis protein (MCP) signaling domain"/>
    <property type="match status" value="1"/>
</dbReference>
<reference evidence="5 6" key="1">
    <citation type="journal article" date="2012" name="Appl. Environ. Microbiol.">
        <title>Draft genome sequence of a psychrotolerant sulfur-oxidizing bacterium, Sulfuricella denitrificans skB26, and proteomic insights into cold adaptation.</title>
        <authorList>
            <person name="Watanabe T."/>
            <person name="Kojima H."/>
            <person name="Fukui M."/>
        </authorList>
    </citation>
    <scope>NUCLEOTIDE SEQUENCE [LARGE SCALE GENOMIC DNA]</scope>
    <source>
        <strain evidence="6">skB26</strain>
    </source>
</reference>
<proteinExistence type="predicted"/>
<dbReference type="STRING" id="1163617.SCD_n02217"/>
<dbReference type="SMART" id="SM00283">
    <property type="entry name" value="MA"/>
    <property type="match status" value="1"/>
</dbReference>
<dbReference type="Pfam" id="PF00015">
    <property type="entry name" value="MCPsignal"/>
    <property type="match status" value="1"/>
</dbReference>
<evidence type="ECO:0000256" key="1">
    <source>
        <dbReference type="ARBA" id="ARBA00023224"/>
    </source>
</evidence>
<evidence type="ECO:0000313" key="5">
    <source>
        <dbReference type="EMBL" id="BAN36025.1"/>
    </source>
</evidence>
<keyword evidence="3" id="KW-0175">Coiled coil</keyword>
<protein>
    <submittedName>
        <fullName evidence="5">Methyl-accepting chemotaxis sensory transducer</fullName>
    </submittedName>
</protein>
<dbReference type="KEGG" id="sdr:SCD_n02217"/>
<dbReference type="AlphaFoldDB" id="S6AAK6"/>
<dbReference type="InterPro" id="IPR004089">
    <property type="entry name" value="MCPsignal_dom"/>
</dbReference>
<keyword evidence="6" id="KW-1185">Reference proteome</keyword>
<dbReference type="Gene3D" id="6.10.250.3200">
    <property type="match status" value="1"/>
</dbReference>
<dbReference type="HOGENOM" id="CLU_000445_21_0_4"/>
<evidence type="ECO:0000256" key="2">
    <source>
        <dbReference type="PROSITE-ProRule" id="PRU00284"/>
    </source>
</evidence>
<dbReference type="RefSeq" id="WP_009205221.1">
    <property type="nucleotide sequence ID" value="NC_022357.1"/>
</dbReference>
<dbReference type="InterPro" id="IPR025991">
    <property type="entry name" value="Chemoreceptor_zinc-bind_dom"/>
</dbReference>
<dbReference type="GO" id="GO:0016020">
    <property type="term" value="C:membrane"/>
    <property type="evidence" value="ECO:0007669"/>
    <property type="project" value="InterPro"/>
</dbReference>
<dbReference type="PROSITE" id="PS50111">
    <property type="entry name" value="CHEMOTAXIS_TRANSDUC_2"/>
    <property type="match status" value="1"/>
</dbReference>
<dbReference type="Gene3D" id="1.20.120.30">
    <property type="entry name" value="Aspartate receptor, ligand-binding domain"/>
    <property type="match status" value="1"/>
</dbReference>
<name>S6AAK6_SULDS</name>
<evidence type="ECO:0000259" key="4">
    <source>
        <dbReference type="PROSITE" id="PS50111"/>
    </source>
</evidence>
<sequence length="375" mass="40860">MFCGKYKAELAGLITRNRLLEVESNHLKAQVESMQAENAALQQDLAEKSLQGDMRELFQYLGLYGQSAMDVQKTMAALAMAMKDEKERTVTAVAQLSANSAALGRIASNMHEMSARTQETARNVESLNERASQIGGIVNLIKEIADQTNLLALNAAIEAARAGEQGRGFAVVADEVRKLAERTTKATSEISTLVVAIQTETSQAKAQIELSPRQAEAFMQDVNDASGNMQNLMNLTHDMEAAIAASALRSFTEVAKIDHLVYKFEIYKVFLGISSKQPGEFAPHTGCRLGKWYYEGDGHGCFSKLEGYKEIEPPHKAFHAQGLAAVEHYYAGEIQKGLEKVKAMEDSSVHVLHELSHLAESGKNNAALLCAPGSL</sequence>
<accession>S6AAK6</accession>
<evidence type="ECO:0000256" key="3">
    <source>
        <dbReference type="SAM" id="Coils"/>
    </source>
</evidence>
<gene>
    <name evidence="5" type="ORF">SCD_n02217</name>
</gene>
<dbReference type="EMBL" id="AP013066">
    <property type="protein sequence ID" value="BAN36025.1"/>
    <property type="molecule type" value="Genomic_DNA"/>
</dbReference>
<dbReference type="Pfam" id="PF13682">
    <property type="entry name" value="CZB"/>
    <property type="match status" value="1"/>
</dbReference>
<dbReference type="PANTHER" id="PTHR32089">
    <property type="entry name" value="METHYL-ACCEPTING CHEMOTAXIS PROTEIN MCPB"/>
    <property type="match status" value="1"/>
</dbReference>
<dbReference type="PANTHER" id="PTHR32089:SF112">
    <property type="entry name" value="LYSOZYME-LIKE PROTEIN-RELATED"/>
    <property type="match status" value="1"/>
</dbReference>
<organism evidence="5 6">
    <name type="scientific">Sulfuricella denitrificans (strain DSM 22764 / NBRC 105220 / skB26)</name>
    <dbReference type="NCBI Taxonomy" id="1163617"/>
    <lineage>
        <taxon>Bacteria</taxon>
        <taxon>Pseudomonadati</taxon>
        <taxon>Pseudomonadota</taxon>
        <taxon>Betaproteobacteria</taxon>
        <taxon>Nitrosomonadales</taxon>
        <taxon>Sulfuricellaceae</taxon>
        <taxon>Sulfuricella</taxon>
    </lineage>
</organism>
<keyword evidence="1 2" id="KW-0807">Transducer</keyword>
<feature type="domain" description="Methyl-accepting transducer" evidence="4">
    <location>
        <begin position="88"/>
        <end position="253"/>
    </location>
</feature>
<feature type="coiled-coil region" evidence="3">
    <location>
        <begin position="17"/>
        <end position="51"/>
    </location>
</feature>
<evidence type="ECO:0000313" key="6">
    <source>
        <dbReference type="Proteomes" id="UP000015559"/>
    </source>
</evidence>
<dbReference type="GO" id="GO:0007165">
    <property type="term" value="P:signal transduction"/>
    <property type="evidence" value="ECO:0007669"/>
    <property type="project" value="UniProtKB-KW"/>
</dbReference>
<dbReference type="OrthoDB" id="9808588at2"/>